<sequence>MKRVESPSRDRDSSRTPKYRKGADRISVDSNANDKISDITDDITHDDSSIVQKETIRLALLTDEEFLQKYRMSRKSFVKVLERVQHHSVFQKSRPHSRKQPPVFLQLLAFLEYIGTEGGSVASDTKQRKTVSLGHDDTSEKDRKRVMRAILSLRDQFLQWPDGEEREKIASEFHQLYGFPDCVGIAEGTHFPLAHKPRSSDAFAYSTRKHRYSFNTMVVCDHNKKIRSYLCGYPGSATDYRVFQAMELSQDAASHFSSSQYLVGDSAFENHWFMVPAFKKFPRKQVPEDKQKFNSKLSKLRPVSEHCIGSLKGRFPWLRRIPLRITEDVESIVTILRVVDATVVLHNMLIEFGEEEQEDWINFDEFSDIDEADKAPYVDFEIDDELIKDRPKWKPKRTRRWELLQYFKGIFFRNE</sequence>
<evidence type="ECO:0000256" key="6">
    <source>
        <dbReference type="ARBA" id="ARBA00022801"/>
    </source>
</evidence>
<evidence type="ECO:0000256" key="4">
    <source>
        <dbReference type="ARBA" id="ARBA00022722"/>
    </source>
</evidence>
<organism evidence="10 11">
    <name type="scientific">Nitzschia inconspicua</name>
    <dbReference type="NCBI Taxonomy" id="303405"/>
    <lineage>
        <taxon>Eukaryota</taxon>
        <taxon>Sar</taxon>
        <taxon>Stramenopiles</taxon>
        <taxon>Ochrophyta</taxon>
        <taxon>Bacillariophyta</taxon>
        <taxon>Bacillariophyceae</taxon>
        <taxon>Bacillariophycidae</taxon>
        <taxon>Bacillariales</taxon>
        <taxon>Bacillariaceae</taxon>
        <taxon>Nitzschia</taxon>
    </lineage>
</organism>
<dbReference type="GO" id="GO:0016787">
    <property type="term" value="F:hydrolase activity"/>
    <property type="evidence" value="ECO:0007669"/>
    <property type="project" value="UniProtKB-KW"/>
</dbReference>
<keyword evidence="6" id="KW-0378">Hydrolase</keyword>
<feature type="region of interest" description="Disordered" evidence="8">
    <location>
        <begin position="1"/>
        <end position="27"/>
    </location>
</feature>
<comment type="cofactor">
    <cofactor evidence="1">
        <name>a divalent metal cation</name>
        <dbReference type="ChEBI" id="CHEBI:60240"/>
    </cofactor>
</comment>
<comment type="caution">
    <text evidence="10">The sequence shown here is derived from an EMBL/GenBank/DDBJ whole genome shotgun (WGS) entry which is preliminary data.</text>
</comment>
<dbReference type="OrthoDB" id="125313at2759"/>
<evidence type="ECO:0000256" key="3">
    <source>
        <dbReference type="ARBA" id="ARBA00006958"/>
    </source>
</evidence>
<evidence type="ECO:0000313" key="11">
    <source>
        <dbReference type="Proteomes" id="UP000693970"/>
    </source>
</evidence>
<dbReference type="EMBL" id="JAGRRH010000004">
    <property type="protein sequence ID" value="KAG7371281.1"/>
    <property type="molecule type" value="Genomic_DNA"/>
</dbReference>
<keyword evidence="11" id="KW-1185">Reference proteome</keyword>
<reference evidence="10" key="1">
    <citation type="journal article" date="2021" name="Sci. Rep.">
        <title>Diploid genomic architecture of Nitzschia inconspicua, an elite biomass production diatom.</title>
        <authorList>
            <person name="Oliver A."/>
            <person name="Podell S."/>
            <person name="Pinowska A."/>
            <person name="Traller J.C."/>
            <person name="Smith S.R."/>
            <person name="McClure R."/>
            <person name="Beliaev A."/>
            <person name="Bohutskyi P."/>
            <person name="Hill E.A."/>
            <person name="Rabines A."/>
            <person name="Zheng H."/>
            <person name="Allen L.Z."/>
            <person name="Kuo A."/>
            <person name="Grigoriev I.V."/>
            <person name="Allen A.E."/>
            <person name="Hazlebeck D."/>
            <person name="Allen E.E."/>
        </authorList>
    </citation>
    <scope>NUCLEOTIDE SEQUENCE</scope>
    <source>
        <strain evidence="10">Hildebrandi</strain>
    </source>
</reference>
<keyword evidence="4" id="KW-0540">Nuclease</keyword>
<dbReference type="InterPro" id="IPR045249">
    <property type="entry name" value="HARBI1-like"/>
</dbReference>
<dbReference type="GO" id="GO:0004519">
    <property type="term" value="F:endonuclease activity"/>
    <property type="evidence" value="ECO:0007669"/>
    <property type="project" value="UniProtKB-KW"/>
</dbReference>
<dbReference type="Pfam" id="PF13359">
    <property type="entry name" value="DDE_Tnp_4"/>
    <property type="match status" value="1"/>
</dbReference>
<dbReference type="PANTHER" id="PTHR22930">
    <property type="match status" value="1"/>
</dbReference>
<dbReference type="GO" id="GO:0046872">
    <property type="term" value="F:metal ion binding"/>
    <property type="evidence" value="ECO:0007669"/>
    <property type="project" value="UniProtKB-KW"/>
</dbReference>
<proteinExistence type="inferred from homology"/>
<evidence type="ECO:0000256" key="1">
    <source>
        <dbReference type="ARBA" id="ARBA00001968"/>
    </source>
</evidence>
<dbReference type="AlphaFoldDB" id="A0A9K3M3B6"/>
<accession>A0A9K3M3B6</accession>
<gene>
    <name evidence="10" type="ORF">IV203_019851</name>
</gene>
<keyword evidence="5" id="KW-0479">Metal-binding</keyword>
<comment type="subcellular location">
    <subcellularLocation>
        <location evidence="2">Nucleus</location>
    </subcellularLocation>
</comment>
<evidence type="ECO:0000256" key="2">
    <source>
        <dbReference type="ARBA" id="ARBA00004123"/>
    </source>
</evidence>
<dbReference type="GO" id="GO:0005634">
    <property type="term" value="C:nucleus"/>
    <property type="evidence" value="ECO:0007669"/>
    <property type="project" value="UniProtKB-SubCell"/>
</dbReference>
<dbReference type="InterPro" id="IPR027806">
    <property type="entry name" value="HARBI1_dom"/>
</dbReference>
<comment type="similarity">
    <text evidence="3">Belongs to the HARBI1 family.</text>
</comment>
<name>A0A9K3M3B6_9STRA</name>
<reference evidence="10" key="2">
    <citation type="submission" date="2021-04" db="EMBL/GenBank/DDBJ databases">
        <authorList>
            <person name="Podell S."/>
        </authorList>
    </citation>
    <scope>NUCLEOTIDE SEQUENCE</scope>
    <source>
        <strain evidence="10">Hildebrandi</strain>
    </source>
</reference>
<dbReference type="PANTHER" id="PTHR22930:SF85">
    <property type="entry name" value="GH03217P-RELATED"/>
    <property type="match status" value="1"/>
</dbReference>
<protein>
    <submittedName>
        <fullName evidence="10">DDE superfamily endonuclease</fullName>
    </submittedName>
</protein>
<dbReference type="Proteomes" id="UP000693970">
    <property type="component" value="Unassembled WGS sequence"/>
</dbReference>
<evidence type="ECO:0000259" key="9">
    <source>
        <dbReference type="Pfam" id="PF13359"/>
    </source>
</evidence>
<feature type="domain" description="DDE Tnp4" evidence="9">
    <location>
        <begin position="188"/>
        <end position="347"/>
    </location>
</feature>
<evidence type="ECO:0000256" key="7">
    <source>
        <dbReference type="ARBA" id="ARBA00023242"/>
    </source>
</evidence>
<evidence type="ECO:0000256" key="5">
    <source>
        <dbReference type="ARBA" id="ARBA00022723"/>
    </source>
</evidence>
<keyword evidence="7" id="KW-0539">Nucleus</keyword>
<evidence type="ECO:0000256" key="8">
    <source>
        <dbReference type="SAM" id="MobiDB-lite"/>
    </source>
</evidence>
<keyword evidence="10" id="KW-0255">Endonuclease</keyword>
<evidence type="ECO:0000313" key="10">
    <source>
        <dbReference type="EMBL" id="KAG7371281.1"/>
    </source>
</evidence>